<name>A0A8S5V3B6_9CAUD</name>
<sequence length="29" mass="3572">MIITIIITYKIIIMNITIMINQVGYYYRY</sequence>
<keyword evidence="1" id="KW-0472">Membrane</keyword>
<proteinExistence type="predicted"/>
<keyword evidence="1" id="KW-1133">Transmembrane helix</keyword>
<accession>A0A8S5V3B6</accession>
<feature type="transmembrane region" description="Helical" evidence="1">
    <location>
        <begin position="7"/>
        <end position="27"/>
    </location>
</feature>
<keyword evidence="1" id="KW-0812">Transmembrane</keyword>
<evidence type="ECO:0000256" key="1">
    <source>
        <dbReference type="SAM" id="Phobius"/>
    </source>
</evidence>
<dbReference type="EMBL" id="BK016189">
    <property type="protein sequence ID" value="DAG01256.1"/>
    <property type="molecule type" value="Genomic_DNA"/>
</dbReference>
<evidence type="ECO:0000313" key="2">
    <source>
        <dbReference type="EMBL" id="DAG01256.1"/>
    </source>
</evidence>
<reference evidence="2" key="1">
    <citation type="journal article" date="2021" name="Proc. Natl. Acad. Sci. U.S.A.">
        <title>A Catalog of Tens of Thousands of Viruses from Human Metagenomes Reveals Hidden Associations with Chronic Diseases.</title>
        <authorList>
            <person name="Tisza M.J."/>
            <person name="Buck C.B."/>
        </authorList>
    </citation>
    <scope>NUCLEOTIDE SEQUENCE</scope>
    <source>
        <strain evidence="2">CtVfb8</strain>
    </source>
</reference>
<organism evidence="2">
    <name type="scientific">Caudovirales sp. ctVfb8</name>
    <dbReference type="NCBI Taxonomy" id="2825766"/>
    <lineage>
        <taxon>Viruses</taxon>
        <taxon>Duplodnaviria</taxon>
        <taxon>Heunggongvirae</taxon>
        <taxon>Uroviricota</taxon>
        <taxon>Caudoviricetes</taxon>
    </lineage>
</organism>
<protein>
    <submittedName>
        <fullName evidence="2">Cellulase</fullName>
    </submittedName>
</protein>